<dbReference type="Gene3D" id="3.30.470.20">
    <property type="entry name" value="ATP-grasp fold, B domain"/>
    <property type="match status" value="1"/>
</dbReference>
<protein>
    <submittedName>
        <fullName evidence="1">Glutathione synthase/RimK-type ligase-like ATP-grasp enzyme</fullName>
    </submittedName>
</protein>
<dbReference type="GO" id="GO:0018169">
    <property type="term" value="F:ribosomal S6-glutamic acid ligase activity"/>
    <property type="evidence" value="ECO:0007669"/>
    <property type="project" value="TreeGrafter"/>
</dbReference>
<reference evidence="1 2" key="1">
    <citation type="submission" date="2020-08" db="EMBL/GenBank/DDBJ databases">
        <title>Sequencing the genomes of 1000 actinobacteria strains.</title>
        <authorList>
            <person name="Klenk H.-P."/>
        </authorList>
    </citation>
    <scope>NUCLEOTIDE SEQUENCE [LARGE SCALE GENOMIC DNA]</scope>
    <source>
        <strain evidence="1 2">DSM 46659</strain>
    </source>
</reference>
<sequence length="236" mass="25426">MSGPERTFAHAQARIGLGGVLASLRARWINPPSALADCEYKPRQLAVADAVGLRTPATLITNDAAAVKDFAADVGDLVVKPLAEPSVQEAGGLTVAYCRRMSAADYSDLRGVEATAHQFQEWIDPDYAVRLTVVAGELFPVAIHARSEAARIDWRSDYGSLSYEVIDCHGAVRDGIRLFLEAFGLVFGAFDFVVSPSGDWYLLECNAAGQWGWLAEECDLPIADALAAELIEGRAQ</sequence>
<accession>A0A7W9YL67</accession>
<dbReference type="PANTHER" id="PTHR21621:SF0">
    <property type="entry name" value="BETA-CITRYLGLUTAMATE SYNTHASE B-RELATED"/>
    <property type="match status" value="1"/>
</dbReference>
<keyword evidence="1" id="KW-0436">Ligase</keyword>
<dbReference type="RefSeq" id="WP_184078068.1">
    <property type="nucleotide sequence ID" value="NZ_JACHDS010000001.1"/>
</dbReference>
<comment type="caution">
    <text evidence="1">The sequence shown here is derived from an EMBL/GenBank/DDBJ whole genome shotgun (WGS) entry which is preliminary data.</text>
</comment>
<dbReference type="SUPFAM" id="SSF56059">
    <property type="entry name" value="Glutathione synthetase ATP-binding domain-like"/>
    <property type="match status" value="1"/>
</dbReference>
<name>A0A7W9YL67_9ACTN</name>
<evidence type="ECO:0000313" key="2">
    <source>
        <dbReference type="Proteomes" id="UP000546642"/>
    </source>
</evidence>
<evidence type="ECO:0000313" key="1">
    <source>
        <dbReference type="EMBL" id="MBB6174189.1"/>
    </source>
</evidence>
<keyword evidence="2" id="KW-1185">Reference proteome</keyword>
<dbReference type="GO" id="GO:0009432">
    <property type="term" value="P:SOS response"/>
    <property type="evidence" value="ECO:0007669"/>
    <property type="project" value="TreeGrafter"/>
</dbReference>
<dbReference type="AlphaFoldDB" id="A0A7W9YL67"/>
<dbReference type="Proteomes" id="UP000546642">
    <property type="component" value="Unassembled WGS sequence"/>
</dbReference>
<proteinExistence type="predicted"/>
<gene>
    <name evidence="1" type="ORF">HNR23_004249</name>
</gene>
<organism evidence="1 2">
    <name type="scientific">Nocardiopsis mwathae</name>
    <dbReference type="NCBI Taxonomy" id="1472723"/>
    <lineage>
        <taxon>Bacteria</taxon>
        <taxon>Bacillati</taxon>
        <taxon>Actinomycetota</taxon>
        <taxon>Actinomycetes</taxon>
        <taxon>Streptosporangiales</taxon>
        <taxon>Nocardiopsidaceae</taxon>
        <taxon>Nocardiopsis</taxon>
    </lineage>
</organism>
<dbReference type="GO" id="GO:0005737">
    <property type="term" value="C:cytoplasm"/>
    <property type="evidence" value="ECO:0007669"/>
    <property type="project" value="TreeGrafter"/>
</dbReference>
<dbReference type="PANTHER" id="PTHR21621">
    <property type="entry name" value="RIBOSOMAL PROTEIN S6 MODIFICATION PROTEIN"/>
    <property type="match status" value="1"/>
</dbReference>
<dbReference type="EMBL" id="JACHDS010000001">
    <property type="protein sequence ID" value="MBB6174189.1"/>
    <property type="molecule type" value="Genomic_DNA"/>
</dbReference>